<organism evidence="1">
    <name type="scientific">marine metagenome</name>
    <dbReference type="NCBI Taxonomy" id="408172"/>
    <lineage>
        <taxon>unclassified sequences</taxon>
        <taxon>metagenomes</taxon>
        <taxon>ecological metagenomes</taxon>
    </lineage>
</organism>
<protein>
    <submittedName>
        <fullName evidence="1">Uncharacterized protein</fullName>
    </submittedName>
</protein>
<name>A0A381QFR4_9ZZZZ</name>
<evidence type="ECO:0000313" key="1">
    <source>
        <dbReference type="EMBL" id="SUZ78162.1"/>
    </source>
</evidence>
<reference evidence="1" key="1">
    <citation type="submission" date="2018-05" db="EMBL/GenBank/DDBJ databases">
        <authorList>
            <person name="Lanie J.A."/>
            <person name="Ng W.-L."/>
            <person name="Kazmierczak K.M."/>
            <person name="Andrzejewski T.M."/>
            <person name="Davidsen T.M."/>
            <person name="Wayne K.J."/>
            <person name="Tettelin H."/>
            <person name="Glass J.I."/>
            <person name="Rusch D."/>
            <person name="Podicherti R."/>
            <person name="Tsui H.-C.T."/>
            <person name="Winkler M.E."/>
        </authorList>
    </citation>
    <scope>NUCLEOTIDE SEQUENCE</scope>
</reference>
<dbReference type="EMBL" id="UINC01001343">
    <property type="protein sequence ID" value="SUZ78162.1"/>
    <property type="molecule type" value="Genomic_DNA"/>
</dbReference>
<accession>A0A381QFR4</accession>
<gene>
    <name evidence="1" type="ORF">METZ01_LOCUS31016</name>
</gene>
<dbReference type="AlphaFoldDB" id="A0A381QFR4"/>
<sequence length="70" mass="8280">MSKRARQINQERYEEKVINETDDISEFDVLDELPQVNPEDYEEKEKVTTEALDQFLSGDVQWRDLEGDDS</sequence>
<proteinExistence type="predicted"/>